<dbReference type="EMBL" id="SWAU01000293">
    <property type="protein sequence ID" value="TKA94724.1"/>
    <property type="molecule type" value="Genomic_DNA"/>
</dbReference>
<accession>A0A4U0YXC0</accession>
<dbReference type="CDD" id="cd01948">
    <property type="entry name" value="EAL"/>
    <property type="match status" value="1"/>
</dbReference>
<name>A0A4U0YXC0_9RHOB</name>
<gene>
    <name evidence="2" type="ORF">FAZ78_20770</name>
</gene>
<organism evidence="2 3">
    <name type="scientific">Cereibacter changlensis</name>
    <dbReference type="NCBI Taxonomy" id="402884"/>
    <lineage>
        <taxon>Bacteria</taxon>
        <taxon>Pseudomonadati</taxon>
        <taxon>Pseudomonadota</taxon>
        <taxon>Alphaproteobacteria</taxon>
        <taxon>Rhodobacterales</taxon>
        <taxon>Paracoccaceae</taxon>
        <taxon>Cereibacter</taxon>
    </lineage>
</organism>
<reference evidence="2 3" key="1">
    <citation type="submission" date="2019-04" db="EMBL/GenBank/DDBJ databases">
        <title>Crypto-aerobic microbial life in anoxic (sulfidic) marine sediments.</title>
        <authorList>
            <person name="Bhattacharya S."/>
            <person name="Roy C."/>
            <person name="Mondal N."/>
            <person name="Sarkar J."/>
            <person name="Mandal S."/>
            <person name="Rameez M.J."/>
            <person name="Ghosh W."/>
        </authorList>
    </citation>
    <scope>NUCLEOTIDE SEQUENCE [LARGE SCALE GENOMIC DNA]</scope>
    <source>
        <strain evidence="2 3">SBBC</strain>
    </source>
</reference>
<dbReference type="GO" id="GO:0071111">
    <property type="term" value="F:cyclic-guanylate-specific phosphodiesterase activity"/>
    <property type="evidence" value="ECO:0007669"/>
    <property type="project" value="InterPro"/>
</dbReference>
<dbReference type="PANTHER" id="PTHR33121:SF15">
    <property type="entry name" value="BLUE LIGHT- AND TEMPERATURE-REGULATED ANTIREPRESSOR BLUF"/>
    <property type="match status" value="1"/>
</dbReference>
<dbReference type="Pfam" id="PF00563">
    <property type="entry name" value="EAL"/>
    <property type="match status" value="1"/>
</dbReference>
<dbReference type="InterPro" id="IPR050706">
    <property type="entry name" value="Cyclic-di-GMP_PDE-like"/>
</dbReference>
<protein>
    <submittedName>
        <fullName evidence="2">EAL domain-containing protein</fullName>
    </submittedName>
</protein>
<dbReference type="PANTHER" id="PTHR33121">
    <property type="entry name" value="CYCLIC DI-GMP PHOSPHODIESTERASE PDEF"/>
    <property type="match status" value="1"/>
</dbReference>
<dbReference type="InterPro" id="IPR035919">
    <property type="entry name" value="EAL_sf"/>
</dbReference>
<comment type="caution">
    <text evidence="2">The sequence shown here is derived from an EMBL/GenBank/DDBJ whole genome shotgun (WGS) entry which is preliminary data.</text>
</comment>
<dbReference type="AlphaFoldDB" id="A0A4U0YXC0"/>
<proteinExistence type="predicted"/>
<evidence type="ECO:0000313" key="3">
    <source>
        <dbReference type="Proteomes" id="UP000306340"/>
    </source>
</evidence>
<dbReference type="PROSITE" id="PS50883">
    <property type="entry name" value="EAL"/>
    <property type="match status" value="1"/>
</dbReference>
<feature type="domain" description="EAL" evidence="1">
    <location>
        <begin position="1"/>
        <end position="137"/>
    </location>
</feature>
<dbReference type="SUPFAM" id="SSF141868">
    <property type="entry name" value="EAL domain-like"/>
    <property type="match status" value="1"/>
</dbReference>
<sequence>MLPLAIEDQPHRAFTHFRGKLVRRLAHDAPPYSGVGASGKPGAVHSGLLLLTQMQPDIVKIDMGLIRDLDVDPVKQMTLRCIAGLLADLGVTAICEGVETVAELDVIRSFGIDLIQGYLIARPSFEALSCPNLSTTIDR</sequence>
<evidence type="ECO:0000259" key="1">
    <source>
        <dbReference type="PROSITE" id="PS50883"/>
    </source>
</evidence>
<dbReference type="Proteomes" id="UP000306340">
    <property type="component" value="Unassembled WGS sequence"/>
</dbReference>
<dbReference type="InterPro" id="IPR001633">
    <property type="entry name" value="EAL_dom"/>
</dbReference>
<evidence type="ECO:0000313" key="2">
    <source>
        <dbReference type="EMBL" id="TKA94724.1"/>
    </source>
</evidence>
<dbReference type="Gene3D" id="3.20.20.450">
    <property type="entry name" value="EAL domain"/>
    <property type="match status" value="1"/>
</dbReference>